<dbReference type="SMART" id="SM00589">
    <property type="entry name" value="PRY"/>
    <property type="match status" value="1"/>
</dbReference>
<keyword evidence="5" id="KW-0391">Immunity</keyword>
<dbReference type="Proteomes" id="UP000221080">
    <property type="component" value="Chromosome 17"/>
</dbReference>
<dbReference type="PROSITE" id="PS50188">
    <property type="entry name" value="B302_SPRY"/>
    <property type="match status" value="1"/>
</dbReference>
<dbReference type="AlphaFoldDB" id="A0A2D0SWH0"/>
<dbReference type="Pfam" id="PF00643">
    <property type="entry name" value="zf-B_box"/>
    <property type="match status" value="1"/>
</dbReference>
<dbReference type="GO" id="GO:0008270">
    <property type="term" value="F:zinc ion binding"/>
    <property type="evidence" value="ECO:0007669"/>
    <property type="project" value="UniProtKB-KW"/>
</dbReference>
<evidence type="ECO:0000256" key="2">
    <source>
        <dbReference type="ARBA" id="ARBA00022723"/>
    </source>
</evidence>
<dbReference type="OrthoDB" id="6270329at2759"/>
<dbReference type="InterPro" id="IPR003877">
    <property type="entry name" value="SPRY_dom"/>
</dbReference>
<evidence type="ECO:0000259" key="9">
    <source>
        <dbReference type="PROSITE" id="PS50119"/>
    </source>
</evidence>
<dbReference type="Gene3D" id="2.60.120.920">
    <property type="match status" value="1"/>
</dbReference>
<evidence type="ECO:0000256" key="6">
    <source>
        <dbReference type="PROSITE-ProRule" id="PRU00024"/>
    </source>
</evidence>
<dbReference type="Pfam" id="PF15227">
    <property type="entry name" value="zf-C3HC4_4"/>
    <property type="match status" value="1"/>
</dbReference>
<dbReference type="SUPFAM" id="SSF57850">
    <property type="entry name" value="RING/U-box"/>
    <property type="match status" value="1"/>
</dbReference>
<dbReference type="PANTHER" id="PTHR25465">
    <property type="entry name" value="B-BOX DOMAIN CONTAINING"/>
    <property type="match status" value="1"/>
</dbReference>
<dbReference type="CTD" id="767638"/>
<feature type="domain" description="B box-type" evidence="9">
    <location>
        <begin position="135"/>
        <end position="175"/>
    </location>
</feature>
<dbReference type="Gene3D" id="3.30.160.60">
    <property type="entry name" value="Classic Zinc Finger"/>
    <property type="match status" value="1"/>
</dbReference>
<feature type="domain" description="B30.2/SPRY" evidence="10">
    <location>
        <begin position="418"/>
        <end position="612"/>
    </location>
</feature>
<dbReference type="SMART" id="SM00336">
    <property type="entry name" value="BBOX"/>
    <property type="match status" value="1"/>
</dbReference>
<name>A0A2D0SWH0_ICTPU</name>
<keyword evidence="4" id="KW-0862">Zinc</keyword>
<dbReference type="PRINTS" id="PR01407">
    <property type="entry name" value="BUTYPHLNCDUF"/>
</dbReference>
<dbReference type="InterPro" id="IPR006574">
    <property type="entry name" value="PRY"/>
</dbReference>
<keyword evidence="1" id="KW-0399">Innate immunity</keyword>
<dbReference type="PROSITE" id="PS00518">
    <property type="entry name" value="ZF_RING_1"/>
    <property type="match status" value="1"/>
</dbReference>
<dbReference type="InterPro" id="IPR051051">
    <property type="entry name" value="E3_ubiq-ligase_TRIM/RNF"/>
</dbReference>
<keyword evidence="11" id="KW-1185">Reference proteome</keyword>
<dbReference type="PANTHER" id="PTHR25465:SF14">
    <property type="entry name" value="E3 UBIQUITIN-PROTEIN LIGASE TRIM65"/>
    <property type="match status" value="1"/>
</dbReference>
<dbReference type="InterPro" id="IPR013083">
    <property type="entry name" value="Znf_RING/FYVE/PHD"/>
</dbReference>
<protein>
    <submittedName>
        <fullName evidence="12">FinTRIM family, member 86 isoform X1</fullName>
    </submittedName>
</protein>
<keyword evidence="2" id="KW-0479">Metal-binding</keyword>
<dbReference type="PROSITE" id="PS50119">
    <property type="entry name" value="ZF_BBOX"/>
    <property type="match status" value="1"/>
</dbReference>
<dbReference type="GO" id="GO:0005737">
    <property type="term" value="C:cytoplasm"/>
    <property type="evidence" value="ECO:0007669"/>
    <property type="project" value="UniProtKB-ARBA"/>
</dbReference>
<dbReference type="Pfam" id="PF13765">
    <property type="entry name" value="PRY"/>
    <property type="match status" value="1"/>
</dbReference>
<dbReference type="SMART" id="SM00184">
    <property type="entry name" value="RING"/>
    <property type="match status" value="1"/>
</dbReference>
<evidence type="ECO:0000256" key="1">
    <source>
        <dbReference type="ARBA" id="ARBA00022588"/>
    </source>
</evidence>
<feature type="region of interest" description="Disordered" evidence="7">
    <location>
        <begin position="357"/>
        <end position="414"/>
    </location>
</feature>
<dbReference type="InterPro" id="IPR003879">
    <property type="entry name" value="Butyrophylin_SPRY"/>
</dbReference>
<dbReference type="SMART" id="SM00449">
    <property type="entry name" value="SPRY"/>
    <property type="match status" value="1"/>
</dbReference>
<organism evidence="11 12">
    <name type="scientific">Ictalurus punctatus</name>
    <name type="common">Channel catfish</name>
    <name type="synonym">Silurus punctatus</name>
    <dbReference type="NCBI Taxonomy" id="7998"/>
    <lineage>
        <taxon>Eukaryota</taxon>
        <taxon>Metazoa</taxon>
        <taxon>Chordata</taxon>
        <taxon>Craniata</taxon>
        <taxon>Vertebrata</taxon>
        <taxon>Euteleostomi</taxon>
        <taxon>Actinopterygii</taxon>
        <taxon>Neopterygii</taxon>
        <taxon>Teleostei</taxon>
        <taxon>Ostariophysi</taxon>
        <taxon>Siluriformes</taxon>
        <taxon>Ictaluridae</taxon>
        <taxon>Ictalurus</taxon>
    </lineage>
</organism>
<dbReference type="Gene3D" id="3.30.40.10">
    <property type="entry name" value="Zinc/RING finger domain, C3HC4 (zinc finger)"/>
    <property type="match status" value="1"/>
</dbReference>
<dbReference type="InterPro" id="IPR058030">
    <property type="entry name" value="TRIM8/14/16/25/29/45/65_CC"/>
</dbReference>
<gene>
    <name evidence="12" type="primary">ftr86</name>
</gene>
<dbReference type="InterPro" id="IPR001870">
    <property type="entry name" value="B30.2/SPRY"/>
</dbReference>
<dbReference type="InterPro" id="IPR043136">
    <property type="entry name" value="B30.2/SPRY_sf"/>
</dbReference>
<dbReference type="SUPFAM" id="SSF57845">
    <property type="entry name" value="B-box zinc-binding domain"/>
    <property type="match status" value="1"/>
</dbReference>
<dbReference type="SUPFAM" id="SSF49899">
    <property type="entry name" value="Concanavalin A-like lectins/glucanases"/>
    <property type="match status" value="1"/>
</dbReference>
<accession>A0A2D0SWH0</accession>
<evidence type="ECO:0000313" key="12">
    <source>
        <dbReference type="RefSeq" id="XP_017346871.2"/>
    </source>
</evidence>
<dbReference type="Pfam" id="PF25600">
    <property type="entry name" value="TRIM_CC"/>
    <property type="match status" value="1"/>
</dbReference>
<feature type="domain" description="RING-type" evidence="8">
    <location>
        <begin position="13"/>
        <end position="56"/>
    </location>
</feature>
<evidence type="ECO:0000259" key="8">
    <source>
        <dbReference type="PROSITE" id="PS50089"/>
    </source>
</evidence>
<evidence type="ECO:0000256" key="4">
    <source>
        <dbReference type="ARBA" id="ARBA00022833"/>
    </source>
</evidence>
<evidence type="ECO:0000256" key="3">
    <source>
        <dbReference type="ARBA" id="ARBA00022771"/>
    </source>
</evidence>
<dbReference type="KEGG" id="ipu:108278188"/>
<feature type="compositionally biased region" description="Polar residues" evidence="7">
    <location>
        <begin position="399"/>
        <end position="414"/>
    </location>
</feature>
<sequence length="612" mass="68449">MAASSCAPDDFSCPVCLEILCDPATLACGHTYCLQCIQKHWDKASAKGQYSCPQCRQVFKPRPSLGRNNMLMEAMKKLRVGEQDKSSPLCSSLTPCAVVSVNPSLQPVAGMSDGATVPDVKTSVQGGLYPQLPSTSIKLCPLHKQVLEFFCCDDKESVCDECSLVQHKGHRVVHPDEEKEQVVSKKKAKIQRSIQERERLIQTLPQIFQAKKTAIQGLQTENLQVFDEEMKSLLLMRSQVMELLQAYEASSYNRLESHRYRLQEEISQLYKEDEELNRLTNSQDSIRFLNTLDTTDGEDVVGNVQLEILPPESVESGIRLALGAFREGLHDLCKGSLASIFRVVNDAEKMATVLNAQASEKSPNPNNLQAASQNTGNPAFSLAPEMTPASNNSDDKPKTTTLQHPAASSPNLENLTSISMEIPTPESREEMLKFRFEPTLDRNSAYRHIRLSDGDRKATLRAENQNYPEHTERFVYWRQVMCREPLAGSPYYWEVEWTGQKVTIGVTYKEIGRSTADDSSRLGHNEYSWSLYWSGTAFSLWHAGQETVLAAPKGRRIGVYVDQQAGVLAFYRVSHNQAHQICCVQTEFSGALYPGFRFWTGVGSTINICQLG</sequence>
<dbReference type="GO" id="GO:0045087">
    <property type="term" value="P:innate immune response"/>
    <property type="evidence" value="ECO:0007669"/>
    <property type="project" value="UniProtKB-KW"/>
</dbReference>
<dbReference type="InterPro" id="IPR017907">
    <property type="entry name" value="Znf_RING_CS"/>
</dbReference>
<dbReference type="Pfam" id="PF00622">
    <property type="entry name" value="SPRY"/>
    <property type="match status" value="1"/>
</dbReference>
<feature type="compositionally biased region" description="Polar residues" evidence="7">
    <location>
        <begin position="357"/>
        <end position="378"/>
    </location>
</feature>
<evidence type="ECO:0000256" key="5">
    <source>
        <dbReference type="ARBA" id="ARBA00022859"/>
    </source>
</evidence>
<dbReference type="CDD" id="cd16040">
    <property type="entry name" value="SPRY_PRY_SNTX"/>
    <property type="match status" value="1"/>
</dbReference>
<dbReference type="RefSeq" id="XP_017346871.2">
    <property type="nucleotide sequence ID" value="XM_017491382.3"/>
</dbReference>
<keyword evidence="3 6" id="KW-0863">Zinc-finger</keyword>
<dbReference type="PROSITE" id="PS50089">
    <property type="entry name" value="ZF_RING_2"/>
    <property type="match status" value="1"/>
</dbReference>
<dbReference type="InterPro" id="IPR001841">
    <property type="entry name" value="Znf_RING"/>
</dbReference>
<evidence type="ECO:0000313" key="11">
    <source>
        <dbReference type="Proteomes" id="UP000221080"/>
    </source>
</evidence>
<dbReference type="InterPro" id="IPR000315">
    <property type="entry name" value="Znf_B-box"/>
</dbReference>
<evidence type="ECO:0000259" key="10">
    <source>
        <dbReference type="PROSITE" id="PS50188"/>
    </source>
</evidence>
<dbReference type="CDD" id="cd19769">
    <property type="entry name" value="Bbox2_TRIM16-like"/>
    <property type="match status" value="1"/>
</dbReference>
<dbReference type="InterPro" id="IPR013320">
    <property type="entry name" value="ConA-like_dom_sf"/>
</dbReference>
<reference evidence="12" key="2">
    <citation type="submission" date="2025-08" db="UniProtKB">
        <authorList>
            <consortium name="RefSeq"/>
        </authorList>
    </citation>
    <scope>IDENTIFICATION</scope>
    <source>
        <tissue evidence="12">Blood</tissue>
    </source>
</reference>
<proteinExistence type="predicted"/>
<dbReference type="GeneID" id="108278188"/>
<evidence type="ECO:0000256" key="7">
    <source>
        <dbReference type="SAM" id="MobiDB-lite"/>
    </source>
</evidence>
<reference evidence="11" key="1">
    <citation type="journal article" date="2016" name="Nat. Commun.">
        <title>The channel catfish genome sequence provides insights into the evolution of scale formation in teleosts.</title>
        <authorList>
            <person name="Liu Z."/>
            <person name="Liu S."/>
            <person name="Yao J."/>
            <person name="Bao L."/>
            <person name="Zhang J."/>
            <person name="Li Y."/>
            <person name="Jiang C."/>
            <person name="Sun L."/>
            <person name="Wang R."/>
            <person name="Zhang Y."/>
            <person name="Zhou T."/>
            <person name="Zeng Q."/>
            <person name="Fu Q."/>
            <person name="Gao S."/>
            <person name="Li N."/>
            <person name="Koren S."/>
            <person name="Jiang Y."/>
            <person name="Zimin A."/>
            <person name="Xu P."/>
            <person name="Phillippy A.M."/>
            <person name="Geng X."/>
            <person name="Song L."/>
            <person name="Sun F."/>
            <person name="Li C."/>
            <person name="Wang X."/>
            <person name="Chen A."/>
            <person name="Jin Y."/>
            <person name="Yuan Z."/>
            <person name="Yang Y."/>
            <person name="Tan S."/>
            <person name="Peatman E."/>
            <person name="Lu J."/>
            <person name="Qin Z."/>
            <person name="Dunham R."/>
            <person name="Li Z."/>
            <person name="Sonstegard T."/>
            <person name="Feng J."/>
            <person name="Danzmann R.G."/>
            <person name="Schroeder S."/>
            <person name="Scheffler B."/>
            <person name="Duke M.V."/>
            <person name="Ballard L."/>
            <person name="Kucuktas H."/>
            <person name="Kaltenboeck L."/>
            <person name="Liu H."/>
            <person name="Armbruster J."/>
            <person name="Xie Y."/>
            <person name="Kirby M.L."/>
            <person name="Tian Y."/>
            <person name="Flanagan M.E."/>
            <person name="Mu W."/>
            <person name="Waldbieser G.C."/>
        </authorList>
    </citation>
    <scope>NUCLEOTIDE SEQUENCE [LARGE SCALE GENOMIC DNA]</scope>
    <source>
        <strain evidence="11">SDA103</strain>
    </source>
</reference>